<reference evidence="2 3" key="1">
    <citation type="submission" date="2018-06" db="EMBL/GenBank/DDBJ databases">
        <title>Genomic Encyclopedia of Type Strains, Phase IV (KMG-IV): sequencing the most valuable type-strain genomes for metagenomic binning, comparative biology and taxonomic classification.</title>
        <authorList>
            <person name="Goeker M."/>
        </authorList>
    </citation>
    <scope>NUCLEOTIDE SEQUENCE [LARGE SCALE GENOMIC DNA]</scope>
    <source>
        <strain evidence="2 3">DSM 24875</strain>
    </source>
</reference>
<accession>A0A366FUN6</accession>
<dbReference type="Proteomes" id="UP000253529">
    <property type="component" value="Unassembled WGS sequence"/>
</dbReference>
<keyword evidence="3" id="KW-1185">Reference proteome</keyword>
<dbReference type="AlphaFoldDB" id="A0A366FUN6"/>
<evidence type="ECO:0000256" key="1">
    <source>
        <dbReference type="SAM" id="MobiDB-lite"/>
    </source>
</evidence>
<gene>
    <name evidence="2" type="ORF">DFR50_101283</name>
</gene>
<dbReference type="EMBL" id="QNRK01000001">
    <property type="protein sequence ID" value="RBP18338.1"/>
    <property type="molecule type" value="Genomic_DNA"/>
</dbReference>
<dbReference type="RefSeq" id="WP_113887382.1">
    <property type="nucleotide sequence ID" value="NZ_QNRK01000001.1"/>
</dbReference>
<evidence type="ECO:0000313" key="3">
    <source>
        <dbReference type="Proteomes" id="UP000253529"/>
    </source>
</evidence>
<proteinExistence type="predicted"/>
<sequence>MTHAALSPLIGPEFDEFLCAPIGEDRAGTPLSVLSALARLDVDPWREATSLARMPRQAAVERLTALLDALPHEAADGVASKASAAALVALLPGRPIPNVAPEGGAVQAGGFRPGPMLLGVGAIVLMTLIVLAMSDRFPAGLGTGANPPPTHAAGAAMAPSTKTVP</sequence>
<name>A0A366FUN6_9HYPH</name>
<organism evidence="2 3">
    <name type="scientific">Roseiarcus fermentans</name>
    <dbReference type="NCBI Taxonomy" id="1473586"/>
    <lineage>
        <taxon>Bacteria</taxon>
        <taxon>Pseudomonadati</taxon>
        <taxon>Pseudomonadota</taxon>
        <taxon>Alphaproteobacteria</taxon>
        <taxon>Hyphomicrobiales</taxon>
        <taxon>Roseiarcaceae</taxon>
        <taxon>Roseiarcus</taxon>
    </lineage>
</organism>
<comment type="caution">
    <text evidence="2">The sequence shown here is derived from an EMBL/GenBank/DDBJ whole genome shotgun (WGS) entry which is preliminary data.</text>
</comment>
<protein>
    <submittedName>
        <fullName evidence="2">Uncharacterized protein</fullName>
    </submittedName>
</protein>
<evidence type="ECO:0000313" key="2">
    <source>
        <dbReference type="EMBL" id="RBP18338.1"/>
    </source>
</evidence>
<feature type="region of interest" description="Disordered" evidence="1">
    <location>
        <begin position="142"/>
        <end position="165"/>
    </location>
</feature>
<dbReference type="OrthoDB" id="7283160at2"/>